<evidence type="ECO:0000313" key="3">
    <source>
        <dbReference type="Proteomes" id="UP000223034"/>
    </source>
</evidence>
<dbReference type="Proteomes" id="UP000223034">
    <property type="component" value="Segment"/>
</dbReference>
<sequence length="52" mass="5504">MKKFLIAGMFPLLPYVICWALYAHGASVPGVASFGVSAGFLAGLLASVYLRK</sequence>
<accession>A0A1V0DZR3</accession>
<feature type="transmembrane region" description="Helical" evidence="1">
    <location>
        <begin position="28"/>
        <end position="50"/>
    </location>
</feature>
<gene>
    <name evidence="2" type="ORF">lls_123</name>
</gene>
<protein>
    <submittedName>
        <fullName evidence="2">Uncharacterized protein</fullName>
    </submittedName>
</protein>
<keyword evidence="1" id="KW-1133">Transmembrane helix</keyword>
<evidence type="ECO:0000256" key="1">
    <source>
        <dbReference type="SAM" id="Phobius"/>
    </source>
</evidence>
<dbReference type="EMBL" id="KY677846">
    <property type="protein sequence ID" value="ARB06950.1"/>
    <property type="molecule type" value="Genomic_DNA"/>
</dbReference>
<name>A0A1V0DZR3_9CAUD</name>
<keyword evidence="3" id="KW-1185">Reference proteome</keyword>
<reference evidence="2 3" key="1">
    <citation type="submission" date="2017-02" db="EMBL/GenBank/DDBJ databases">
        <title>Complete genome sequence of new bacteriophage phiLLS.</title>
        <authorList>
            <person name="Rubi-Rangel L."/>
            <person name="Amarillas L."/>
            <person name="Carrillo H."/>
            <person name="Leon-Felix J."/>
        </authorList>
    </citation>
    <scope>NUCLEOTIDE SEQUENCE [LARGE SCALE GENOMIC DNA]</scope>
</reference>
<proteinExistence type="predicted"/>
<keyword evidence="1" id="KW-0472">Membrane</keyword>
<keyword evidence="1" id="KW-0812">Transmembrane</keyword>
<organism evidence="2 3">
    <name type="scientific">Escherichia phage phiLLS</name>
    <dbReference type="NCBI Taxonomy" id="1965465"/>
    <lineage>
        <taxon>Viruses</taxon>
        <taxon>Duplodnaviria</taxon>
        <taxon>Heunggongvirae</taxon>
        <taxon>Uroviricota</taxon>
        <taxon>Caudoviricetes</taxon>
        <taxon>Demerecviridae</taxon>
        <taxon>Markadamsvirinae</taxon>
        <taxon>Tequintavirus</taxon>
        <taxon>Tequintavirus LLS</taxon>
    </lineage>
</organism>
<evidence type="ECO:0000313" key="2">
    <source>
        <dbReference type="EMBL" id="ARB06950.1"/>
    </source>
</evidence>